<dbReference type="InterPro" id="IPR029046">
    <property type="entry name" value="LolA/LolB/LppX"/>
</dbReference>
<evidence type="ECO:0000256" key="1">
    <source>
        <dbReference type="ARBA" id="ARBA00004459"/>
    </source>
</evidence>
<dbReference type="AlphaFoldDB" id="A4A598"/>
<evidence type="ECO:0000313" key="15">
    <source>
        <dbReference type="Proteomes" id="UP000019205"/>
    </source>
</evidence>
<comment type="subunit">
    <text evidence="3">Monomer.</text>
</comment>
<proteinExistence type="inferred from homology"/>
<dbReference type="SUPFAM" id="SSF89392">
    <property type="entry name" value="Prokaryotic lipoproteins and lipoprotein localization factors"/>
    <property type="match status" value="1"/>
</dbReference>
<dbReference type="NCBIfam" id="TIGR00548">
    <property type="entry name" value="lolB"/>
    <property type="match status" value="1"/>
</dbReference>
<name>A4A598_9GAMM</name>
<dbReference type="OrthoDB" id="9797618at2"/>
<reference evidence="14 15" key="1">
    <citation type="journal article" date="2007" name="Proc. Natl. Acad. Sci. U.S.A.">
        <title>Characterization of a marine gammaproteobacterium capable of aerobic anoxygenic photosynthesis.</title>
        <authorList>
            <person name="Fuchs B.M."/>
            <person name="Spring S."/>
            <person name="Teeling H."/>
            <person name="Quast C."/>
            <person name="Wulf J."/>
            <person name="Schattenhofer M."/>
            <person name="Yan S."/>
            <person name="Ferriera S."/>
            <person name="Johnson J."/>
            <person name="Glockner F.O."/>
            <person name="Amann R."/>
        </authorList>
    </citation>
    <scope>NUCLEOTIDE SEQUENCE [LARGE SCALE GENOMIC DNA]</scope>
    <source>
        <strain evidence="14">KT71</strain>
    </source>
</reference>
<feature type="signal peptide" evidence="13">
    <location>
        <begin position="1"/>
        <end position="21"/>
    </location>
</feature>
<evidence type="ECO:0000256" key="12">
    <source>
        <dbReference type="ARBA" id="ARBA00023288"/>
    </source>
</evidence>
<dbReference type="Proteomes" id="UP000019205">
    <property type="component" value="Chromosome"/>
</dbReference>
<keyword evidence="6 13" id="KW-0732">Signal</keyword>
<keyword evidence="5" id="KW-0813">Transport</keyword>
<evidence type="ECO:0000256" key="7">
    <source>
        <dbReference type="ARBA" id="ARBA00022927"/>
    </source>
</evidence>
<gene>
    <name evidence="14" type="ORF">KT71_10087</name>
</gene>
<evidence type="ECO:0000256" key="13">
    <source>
        <dbReference type="SAM" id="SignalP"/>
    </source>
</evidence>
<dbReference type="GO" id="GO:0015031">
    <property type="term" value="P:protein transport"/>
    <property type="evidence" value="ECO:0007669"/>
    <property type="project" value="UniProtKB-KW"/>
</dbReference>
<organism evidence="14 15">
    <name type="scientific">Congregibacter litoralis KT71</name>
    <dbReference type="NCBI Taxonomy" id="314285"/>
    <lineage>
        <taxon>Bacteria</taxon>
        <taxon>Pseudomonadati</taxon>
        <taxon>Pseudomonadota</taxon>
        <taxon>Gammaproteobacteria</taxon>
        <taxon>Cellvibrionales</taxon>
        <taxon>Halieaceae</taxon>
        <taxon>Congregibacter</taxon>
    </lineage>
</organism>
<evidence type="ECO:0000313" key="14">
    <source>
        <dbReference type="EMBL" id="EAQ98969.1"/>
    </source>
</evidence>
<sequence length="211" mass="22881">MPALFLALVLALISGCSTLPAPPRPAPPPPETGQLSEEARWAERQAVIGTLENWRVRGKVAYRLPDDAGSANLDWQQTGGQSSLRLSGPMGVGSTEIRNEGALLRVKRDGIERLYPADAAPWLSGGQLLPVPVNSIQHWLRGVPDPAIATADLETENALATRIEQNGWVVEYDEYREAQELSPGLALPSRLNLSAPDSGLTLRIILRAWEP</sequence>
<reference evidence="14 15" key="2">
    <citation type="journal article" date="2009" name="PLoS ONE">
        <title>The photosynthetic apparatus and its regulation in the aerobic gammaproteobacterium Congregibacter litoralis gen. nov., sp. nov.</title>
        <authorList>
            <person name="Spring S."/>
            <person name="Lunsdorf H."/>
            <person name="Fuchs B.M."/>
            <person name="Tindall B.J."/>
        </authorList>
    </citation>
    <scope>NUCLEOTIDE SEQUENCE [LARGE SCALE GENOMIC DNA]</scope>
    <source>
        <strain evidence="14">KT71</strain>
    </source>
</reference>
<accession>A4A598</accession>
<comment type="similarity">
    <text evidence="2">Belongs to the LolB family.</text>
</comment>
<evidence type="ECO:0000256" key="10">
    <source>
        <dbReference type="ARBA" id="ARBA00023186"/>
    </source>
</evidence>
<evidence type="ECO:0000256" key="2">
    <source>
        <dbReference type="ARBA" id="ARBA00009696"/>
    </source>
</evidence>
<comment type="subcellular location">
    <subcellularLocation>
        <location evidence="1">Cell outer membrane</location>
        <topology evidence="1">Lipid-anchor</topology>
    </subcellularLocation>
</comment>
<evidence type="ECO:0000256" key="3">
    <source>
        <dbReference type="ARBA" id="ARBA00011245"/>
    </source>
</evidence>
<dbReference type="eggNOG" id="COG3017">
    <property type="taxonomic scope" value="Bacteria"/>
</dbReference>
<dbReference type="CDD" id="cd16326">
    <property type="entry name" value="LolB"/>
    <property type="match status" value="1"/>
</dbReference>
<feature type="chain" id="PRO_5002665444" description="Outer-membrane lipoprotein LolB" evidence="13">
    <location>
        <begin position="22"/>
        <end position="211"/>
    </location>
</feature>
<keyword evidence="15" id="KW-1185">Reference proteome</keyword>
<evidence type="ECO:0000256" key="9">
    <source>
        <dbReference type="ARBA" id="ARBA00023139"/>
    </source>
</evidence>
<evidence type="ECO:0000256" key="5">
    <source>
        <dbReference type="ARBA" id="ARBA00022448"/>
    </source>
</evidence>
<keyword evidence="8" id="KW-0472">Membrane</keyword>
<dbReference type="InterPro" id="IPR004565">
    <property type="entry name" value="OM_lipoprot_LolB"/>
</dbReference>
<dbReference type="HOGENOM" id="CLU_092816_2_1_6"/>
<evidence type="ECO:0000256" key="8">
    <source>
        <dbReference type="ARBA" id="ARBA00023136"/>
    </source>
</evidence>
<keyword evidence="9" id="KW-0564">Palmitate</keyword>
<protein>
    <recommendedName>
        <fullName evidence="4">Outer-membrane lipoprotein LolB</fullName>
    </recommendedName>
</protein>
<dbReference type="RefSeq" id="WP_008294447.1">
    <property type="nucleotide sequence ID" value="NZ_CM002299.1"/>
</dbReference>
<dbReference type="Gene3D" id="2.50.20.10">
    <property type="entry name" value="Lipoprotein localisation LolA/LolB/LppX"/>
    <property type="match status" value="1"/>
</dbReference>
<keyword evidence="12 14" id="KW-0449">Lipoprotein</keyword>
<evidence type="ECO:0000256" key="11">
    <source>
        <dbReference type="ARBA" id="ARBA00023237"/>
    </source>
</evidence>
<dbReference type="GO" id="GO:0009279">
    <property type="term" value="C:cell outer membrane"/>
    <property type="evidence" value="ECO:0007669"/>
    <property type="project" value="UniProtKB-SubCell"/>
</dbReference>
<evidence type="ECO:0000256" key="6">
    <source>
        <dbReference type="ARBA" id="ARBA00022729"/>
    </source>
</evidence>
<dbReference type="EMBL" id="AAOA02000003">
    <property type="protein sequence ID" value="EAQ98969.1"/>
    <property type="molecule type" value="Genomic_DNA"/>
</dbReference>
<keyword evidence="7" id="KW-0653">Protein transport</keyword>
<keyword evidence="10" id="KW-0143">Chaperone</keyword>
<comment type="caution">
    <text evidence="14">The sequence shown here is derived from an EMBL/GenBank/DDBJ whole genome shotgun (WGS) entry which is preliminary data.</text>
</comment>
<dbReference type="STRING" id="314285.KT71_10087"/>
<evidence type="ECO:0000256" key="4">
    <source>
        <dbReference type="ARBA" id="ARBA00016202"/>
    </source>
</evidence>
<keyword evidence="11" id="KW-0998">Cell outer membrane</keyword>
<dbReference type="Pfam" id="PF03550">
    <property type="entry name" value="LolB"/>
    <property type="match status" value="1"/>
</dbReference>